<comment type="catalytic activity">
    <reaction evidence="12 13">
        <text>L-threonine + hydrogencarbonate + ATP = L-threonylcarbamoyladenylate + diphosphate + H2O</text>
        <dbReference type="Rhea" id="RHEA:36407"/>
        <dbReference type="ChEBI" id="CHEBI:15377"/>
        <dbReference type="ChEBI" id="CHEBI:17544"/>
        <dbReference type="ChEBI" id="CHEBI:30616"/>
        <dbReference type="ChEBI" id="CHEBI:33019"/>
        <dbReference type="ChEBI" id="CHEBI:57926"/>
        <dbReference type="ChEBI" id="CHEBI:73682"/>
        <dbReference type="EC" id="2.7.7.87"/>
    </reaction>
</comment>
<keyword evidence="10 13" id="KW-0067">ATP-binding</keyword>
<name>A0ABX1N794_9RHOO</name>
<dbReference type="EMBL" id="WTVH01000047">
    <property type="protein sequence ID" value="NMF95120.1"/>
    <property type="molecule type" value="Genomic_DNA"/>
</dbReference>
<evidence type="ECO:0000313" key="17">
    <source>
        <dbReference type="Proteomes" id="UP000601990"/>
    </source>
</evidence>
<dbReference type="Pfam" id="PF03481">
    <property type="entry name" value="Sua5_C"/>
    <property type="match status" value="1"/>
</dbReference>
<keyword evidence="5 13" id="KW-0963">Cytoplasm</keyword>
<dbReference type="Gene3D" id="3.40.50.11030">
    <property type="entry name" value="Threonylcarbamoyl-AMP synthase, C-terminal domain"/>
    <property type="match status" value="1"/>
</dbReference>
<dbReference type="NCBIfam" id="TIGR00057">
    <property type="entry name" value="L-threonylcarbamoyladenylate synthase"/>
    <property type="match status" value="1"/>
</dbReference>
<proteinExistence type="inferred from homology"/>
<dbReference type="InterPro" id="IPR017945">
    <property type="entry name" value="DHBP_synth_RibB-like_a/b_dom"/>
</dbReference>
<comment type="function">
    <text evidence="13">Required for the formation of a threonylcarbamoyl group on adenosine at position 37 (t(6)A37) in tRNAs that read codons beginning with adenine.</text>
</comment>
<dbReference type="PROSITE" id="PS51163">
    <property type="entry name" value="YRDC"/>
    <property type="match status" value="1"/>
</dbReference>
<dbReference type="InterPro" id="IPR005145">
    <property type="entry name" value="Sua5_C"/>
</dbReference>
<reference evidence="16" key="1">
    <citation type="submission" date="2019-12" db="EMBL/GenBank/DDBJ databases">
        <title>Comparative genomics gives insights into the taxonomy of the Azoarcus-Aromatoleum group and reveals separate origins of nif in the plant-associated Azoarcus and non-plant-associated Aromatoleum sub-groups.</title>
        <authorList>
            <person name="Lafos M."/>
            <person name="Maluk M."/>
            <person name="Batista M."/>
            <person name="Junghare M."/>
            <person name="Carmona M."/>
            <person name="Faoro H."/>
            <person name="Cruz L.M."/>
            <person name="Battistoni F."/>
            <person name="De Souza E."/>
            <person name="Pedrosa F."/>
            <person name="Chen W.-M."/>
            <person name="Poole P.S."/>
            <person name="Dixon R.A."/>
            <person name="James E.K."/>
        </authorList>
    </citation>
    <scope>NUCLEOTIDE SEQUENCE</scope>
    <source>
        <strain evidence="16">U120</strain>
    </source>
</reference>
<evidence type="ECO:0000256" key="10">
    <source>
        <dbReference type="ARBA" id="ARBA00022840"/>
    </source>
</evidence>
<evidence type="ECO:0000256" key="11">
    <source>
        <dbReference type="ARBA" id="ARBA00029774"/>
    </source>
</evidence>
<feature type="domain" description="YrdC-like" evidence="15">
    <location>
        <begin position="12"/>
        <end position="198"/>
    </location>
</feature>
<evidence type="ECO:0000256" key="9">
    <source>
        <dbReference type="ARBA" id="ARBA00022741"/>
    </source>
</evidence>
<keyword evidence="9 13" id="KW-0547">Nucleotide-binding</keyword>
<dbReference type="InterPro" id="IPR006070">
    <property type="entry name" value="Sua5-like_dom"/>
</dbReference>
<comment type="subcellular location">
    <subcellularLocation>
        <location evidence="1 13">Cytoplasm</location>
    </subcellularLocation>
</comment>
<sequence>MTSADVAPAIPDDEIRRAAGLLRAGELVGMPTETVYGLAADALNVAAVGRIFAAKGRPADHPLIVHLPDAGHLARWAREIPDDAFALARAFWPGPLTLILKRHHGVPNAITGGQDTVGLRVPDHPVALALLQAFDSGIAAPSANRFGRISPTTAEHVRQELGDKVALILDGGPCAVGIESTILDLSRDAPQILRPGAISAADIARVIGRPAQFRTAPIGQASIGDDRDGATDDGEPRVSGSLSAHYAPRTPLQMAAASQLVELAATLAAEGSRVAVLARRCQDPQDARLIWRAAPIDAAGYAHALYANLRDLDACSADFIVVETLPATDEWQAINDRLGRAAAGSGDADET</sequence>
<evidence type="ECO:0000313" key="16">
    <source>
        <dbReference type="EMBL" id="NMF95120.1"/>
    </source>
</evidence>
<feature type="region of interest" description="Disordered" evidence="14">
    <location>
        <begin position="218"/>
        <end position="240"/>
    </location>
</feature>
<dbReference type="EC" id="2.7.7.87" evidence="3 13"/>
<gene>
    <name evidence="16" type="ORF">GO608_17550</name>
</gene>
<protein>
    <recommendedName>
        <fullName evidence="4 13">Threonylcarbamoyl-AMP synthase</fullName>
        <shortName evidence="13">TC-AMP synthase</shortName>
        <ecNumber evidence="3 13">2.7.7.87</ecNumber>
    </recommendedName>
    <alternativeName>
        <fullName evidence="11 13">L-threonylcarbamoyladenylate synthase</fullName>
    </alternativeName>
</protein>
<evidence type="ECO:0000256" key="3">
    <source>
        <dbReference type="ARBA" id="ARBA00012584"/>
    </source>
</evidence>
<dbReference type="InterPro" id="IPR010923">
    <property type="entry name" value="T(6)A37_SUA5"/>
</dbReference>
<evidence type="ECO:0000259" key="15">
    <source>
        <dbReference type="PROSITE" id="PS51163"/>
    </source>
</evidence>
<dbReference type="SUPFAM" id="SSF55821">
    <property type="entry name" value="YrdC/RibB"/>
    <property type="match status" value="1"/>
</dbReference>
<evidence type="ECO:0000256" key="5">
    <source>
        <dbReference type="ARBA" id="ARBA00022490"/>
    </source>
</evidence>
<evidence type="ECO:0000256" key="1">
    <source>
        <dbReference type="ARBA" id="ARBA00004496"/>
    </source>
</evidence>
<keyword evidence="17" id="KW-1185">Reference proteome</keyword>
<comment type="similarity">
    <text evidence="2 13">Belongs to the SUA5 family.</text>
</comment>
<organism evidence="16 17">
    <name type="scientific">Aromatoleum buckelii</name>
    <dbReference type="NCBI Taxonomy" id="200254"/>
    <lineage>
        <taxon>Bacteria</taxon>
        <taxon>Pseudomonadati</taxon>
        <taxon>Pseudomonadota</taxon>
        <taxon>Betaproteobacteria</taxon>
        <taxon>Rhodocyclales</taxon>
        <taxon>Rhodocyclaceae</taxon>
        <taxon>Aromatoleum</taxon>
    </lineage>
</organism>
<dbReference type="InterPro" id="IPR050156">
    <property type="entry name" value="TC-AMP_synthase_SUA5"/>
</dbReference>
<evidence type="ECO:0000256" key="8">
    <source>
        <dbReference type="ARBA" id="ARBA00022695"/>
    </source>
</evidence>
<evidence type="ECO:0000256" key="7">
    <source>
        <dbReference type="ARBA" id="ARBA00022694"/>
    </source>
</evidence>
<dbReference type="PANTHER" id="PTHR17490">
    <property type="entry name" value="SUA5"/>
    <property type="match status" value="1"/>
</dbReference>
<evidence type="ECO:0000256" key="13">
    <source>
        <dbReference type="PIRNR" id="PIRNR004930"/>
    </source>
</evidence>
<comment type="caution">
    <text evidence="16">The sequence shown here is derived from an EMBL/GenBank/DDBJ whole genome shotgun (WGS) entry which is preliminary data.</text>
</comment>
<dbReference type="Proteomes" id="UP000601990">
    <property type="component" value="Unassembled WGS sequence"/>
</dbReference>
<dbReference type="PANTHER" id="PTHR17490:SF16">
    <property type="entry name" value="THREONYLCARBAMOYL-AMP SYNTHASE"/>
    <property type="match status" value="1"/>
</dbReference>
<dbReference type="InterPro" id="IPR038385">
    <property type="entry name" value="Sua5/YwlC_C"/>
</dbReference>
<dbReference type="PIRSF" id="PIRSF004930">
    <property type="entry name" value="Tln_factor_SUA5"/>
    <property type="match status" value="1"/>
</dbReference>
<keyword evidence="7 13" id="KW-0819">tRNA processing</keyword>
<keyword evidence="8 13" id="KW-0548">Nucleotidyltransferase</keyword>
<dbReference type="Pfam" id="PF01300">
    <property type="entry name" value="Sua5_yciO_yrdC"/>
    <property type="match status" value="1"/>
</dbReference>
<feature type="compositionally biased region" description="Basic and acidic residues" evidence="14">
    <location>
        <begin position="224"/>
        <end position="236"/>
    </location>
</feature>
<evidence type="ECO:0000256" key="6">
    <source>
        <dbReference type="ARBA" id="ARBA00022679"/>
    </source>
</evidence>
<keyword evidence="6 13" id="KW-0808">Transferase</keyword>
<accession>A0ABX1N794</accession>
<evidence type="ECO:0000256" key="4">
    <source>
        <dbReference type="ARBA" id="ARBA00015492"/>
    </source>
</evidence>
<evidence type="ECO:0000256" key="14">
    <source>
        <dbReference type="SAM" id="MobiDB-lite"/>
    </source>
</evidence>
<evidence type="ECO:0000256" key="2">
    <source>
        <dbReference type="ARBA" id="ARBA00007663"/>
    </source>
</evidence>
<evidence type="ECO:0000256" key="12">
    <source>
        <dbReference type="ARBA" id="ARBA00048366"/>
    </source>
</evidence>
<dbReference type="Gene3D" id="3.90.870.10">
    <property type="entry name" value="DHBP synthase"/>
    <property type="match status" value="1"/>
</dbReference>
<dbReference type="RefSeq" id="WP_169200319.1">
    <property type="nucleotide sequence ID" value="NZ_WTVH02000010.1"/>
</dbReference>